<dbReference type="EMBL" id="CAJVPY010000091">
    <property type="protein sequence ID" value="CAG8449262.1"/>
    <property type="molecule type" value="Genomic_DNA"/>
</dbReference>
<protein>
    <submittedName>
        <fullName evidence="2">20126_t:CDS:1</fullName>
    </submittedName>
</protein>
<keyword evidence="3" id="KW-1185">Reference proteome</keyword>
<evidence type="ECO:0000256" key="1">
    <source>
        <dbReference type="SAM" id="MobiDB-lite"/>
    </source>
</evidence>
<evidence type="ECO:0000313" key="2">
    <source>
        <dbReference type="EMBL" id="CAG8449262.1"/>
    </source>
</evidence>
<dbReference type="AlphaFoldDB" id="A0A9N8VGP9"/>
<proteinExistence type="predicted"/>
<reference evidence="2" key="1">
    <citation type="submission" date="2021-06" db="EMBL/GenBank/DDBJ databases">
        <authorList>
            <person name="Kallberg Y."/>
            <person name="Tangrot J."/>
            <person name="Rosling A."/>
        </authorList>
    </citation>
    <scope>NUCLEOTIDE SEQUENCE</scope>
    <source>
        <strain evidence="2">MA453B</strain>
    </source>
</reference>
<gene>
    <name evidence="2" type="ORF">DERYTH_LOCUS414</name>
</gene>
<organism evidence="2 3">
    <name type="scientific">Dentiscutata erythropus</name>
    <dbReference type="NCBI Taxonomy" id="1348616"/>
    <lineage>
        <taxon>Eukaryota</taxon>
        <taxon>Fungi</taxon>
        <taxon>Fungi incertae sedis</taxon>
        <taxon>Mucoromycota</taxon>
        <taxon>Glomeromycotina</taxon>
        <taxon>Glomeromycetes</taxon>
        <taxon>Diversisporales</taxon>
        <taxon>Gigasporaceae</taxon>
        <taxon>Dentiscutata</taxon>
    </lineage>
</organism>
<comment type="caution">
    <text evidence="2">The sequence shown here is derived from an EMBL/GenBank/DDBJ whole genome shotgun (WGS) entry which is preliminary data.</text>
</comment>
<accession>A0A9N8VGP9</accession>
<sequence length="54" mass="6057">MSNPNHWILDVQIRIKIIEPLDIGHPKSKNHPIFNYNDSTGDSKATNPMGDTKG</sequence>
<dbReference type="Proteomes" id="UP000789405">
    <property type="component" value="Unassembled WGS sequence"/>
</dbReference>
<feature type="compositionally biased region" description="Polar residues" evidence="1">
    <location>
        <begin position="36"/>
        <end position="46"/>
    </location>
</feature>
<name>A0A9N8VGP9_9GLOM</name>
<feature type="region of interest" description="Disordered" evidence="1">
    <location>
        <begin position="25"/>
        <end position="54"/>
    </location>
</feature>
<evidence type="ECO:0000313" key="3">
    <source>
        <dbReference type="Proteomes" id="UP000789405"/>
    </source>
</evidence>